<sequence length="58" mass="6008">MSGLGLLAAVAMFALINVFAGMLPTTFTGDAQFAVWLVAIVVAITSYISVEQAMASAR</sequence>
<dbReference type="RefSeq" id="WP_267663339.1">
    <property type="nucleotide sequence ID" value="NZ_JAODIX010000025.1"/>
</dbReference>
<comment type="caution">
    <text evidence="2">The sequence shown here is derived from an EMBL/GenBank/DDBJ whole genome shotgun (WGS) entry which is preliminary data.</text>
</comment>
<evidence type="ECO:0000313" key="2">
    <source>
        <dbReference type="EMBL" id="MFC7186378.1"/>
    </source>
</evidence>
<protein>
    <submittedName>
        <fullName evidence="2">Uncharacterized protein</fullName>
    </submittedName>
</protein>
<evidence type="ECO:0000313" key="3">
    <source>
        <dbReference type="Proteomes" id="UP001596390"/>
    </source>
</evidence>
<accession>A0ABD5YA73</accession>
<reference evidence="2 3" key="1">
    <citation type="journal article" date="2019" name="Int. J. Syst. Evol. Microbiol.">
        <title>The Global Catalogue of Microorganisms (GCM) 10K type strain sequencing project: providing services to taxonomists for standard genome sequencing and annotation.</title>
        <authorList>
            <consortium name="The Broad Institute Genomics Platform"/>
            <consortium name="The Broad Institute Genome Sequencing Center for Infectious Disease"/>
            <person name="Wu L."/>
            <person name="Ma J."/>
        </authorList>
    </citation>
    <scope>NUCLEOTIDE SEQUENCE [LARGE SCALE GENOMIC DNA]</scope>
    <source>
        <strain evidence="2 3">Q85</strain>
    </source>
</reference>
<dbReference type="Proteomes" id="UP001596390">
    <property type="component" value="Unassembled WGS sequence"/>
</dbReference>
<dbReference type="AlphaFoldDB" id="A0ABD5YA73"/>
<keyword evidence="1" id="KW-0812">Transmembrane</keyword>
<keyword evidence="1" id="KW-1133">Transmembrane helix</keyword>
<feature type="transmembrane region" description="Helical" evidence="1">
    <location>
        <begin position="30"/>
        <end position="50"/>
    </location>
</feature>
<keyword evidence="3" id="KW-1185">Reference proteome</keyword>
<keyword evidence="1" id="KW-0472">Membrane</keyword>
<dbReference type="EMBL" id="JBHSZZ010000025">
    <property type="protein sequence ID" value="MFC7186378.1"/>
    <property type="molecule type" value="Genomic_DNA"/>
</dbReference>
<organism evidence="2 3">
    <name type="scientific">Halorubrum yunnanense</name>
    <dbReference type="NCBI Taxonomy" id="1526162"/>
    <lineage>
        <taxon>Archaea</taxon>
        <taxon>Methanobacteriati</taxon>
        <taxon>Methanobacteriota</taxon>
        <taxon>Stenosarchaea group</taxon>
        <taxon>Halobacteria</taxon>
        <taxon>Halobacteriales</taxon>
        <taxon>Haloferacaceae</taxon>
        <taxon>Halorubrum</taxon>
    </lineage>
</organism>
<proteinExistence type="predicted"/>
<name>A0ABD5YA73_9EURY</name>
<gene>
    <name evidence="2" type="ORF">ACFQMK_05615</name>
</gene>
<evidence type="ECO:0000256" key="1">
    <source>
        <dbReference type="SAM" id="Phobius"/>
    </source>
</evidence>